<name>A0A176RXG5_9GAMM</name>
<evidence type="ECO:0000313" key="2">
    <source>
        <dbReference type="Proteomes" id="UP000076962"/>
    </source>
</evidence>
<reference evidence="1 2" key="1">
    <citation type="submission" date="2016-05" db="EMBL/GenBank/DDBJ databases">
        <title>Single-cell genome of chain-forming Candidatus Thiomargarita nelsonii and comparison to other large sulfur-oxidizing bacteria.</title>
        <authorList>
            <person name="Winkel M."/>
            <person name="Salman V."/>
            <person name="Woyke T."/>
            <person name="Schulz-Vogt H."/>
            <person name="Richter M."/>
            <person name="Flood B."/>
            <person name="Bailey J."/>
            <person name="Amann R."/>
            <person name="Mussmann M."/>
        </authorList>
    </citation>
    <scope>NUCLEOTIDE SEQUENCE [LARGE SCALE GENOMIC DNA]</scope>
    <source>
        <strain evidence="1 2">THI036</strain>
    </source>
</reference>
<evidence type="ECO:0000313" key="1">
    <source>
        <dbReference type="EMBL" id="OAD20473.1"/>
    </source>
</evidence>
<dbReference type="AlphaFoldDB" id="A0A176RXG5"/>
<dbReference type="EMBL" id="LUTY01002349">
    <property type="protein sequence ID" value="OAD20473.1"/>
    <property type="molecule type" value="Genomic_DNA"/>
</dbReference>
<gene>
    <name evidence="1" type="ORF">THIOM_003821</name>
</gene>
<feature type="non-terminal residue" evidence="1">
    <location>
        <position position="1"/>
    </location>
</feature>
<sequence>IYRYNKNWDKASYQAGRQAYIDDPTSCGISDCSAPAGVATFDITSNVLHIPNFENTYWLKFGLTSWDPVQLNLFREIRFAPFPKQL</sequence>
<proteinExistence type="predicted"/>
<accession>A0A176RXG5</accession>
<organism evidence="1 2">
    <name type="scientific">Candidatus Thiomargarita nelsonii</name>
    <dbReference type="NCBI Taxonomy" id="1003181"/>
    <lineage>
        <taxon>Bacteria</taxon>
        <taxon>Pseudomonadati</taxon>
        <taxon>Pseudomonadota</taxon>
        <taxon>Gammaproteobacteria</taxon>
        <taxon>Thiotrichales</taxon>
        <taxon>Thiotrichaceae</taxon>
        <taxon>Thiomargarita</taxon>
    </lineage>
</organism>
<dbReference type="Proteomes" id="UP000076962">
    <property type="component" value="Unassembled WGS sequence"/>
</dbReference>
<keyword evidence="2" id="KW-1185">Reference proteome</keyword>
<comment type="caution">
    <text evidence="1">The sequence shown here is derived from an EMBL/GenBank/DDBJ whole genome shotgun (WGS) entry which is preliminary data.</text>
</comment>
<protein>
    <submittedName>
        <fullName evidence="1">Uncharacterized protein</fullName>
    </submittedName>
</protein>